<evidence type="ECO:0000256" key="2">
    <source>
        <dbReference type="SAM" id="MobiDB-lite"/>
    </source>
</evidence>
<dbReference type="EMBL" id="CP065938">
    <property type="protein sequence ID" value="UWX05301.1"/>
    <property type="molecule type" value="Genomic_DNA"/>
</dbReference>
<feature type="coiled-coil region" evidence="1">
    <location>
        <begin position="75"/>
        <end position="113"/>
    </location>
</feature>
<dbReference type="RefSeq" id="WP_334314874.1">
    <property type="nucleotide sequence ID" value="NZ_CP065938.1"/>
</dbReference>
<dbReference type="Proteomes" id="UP001058120">
    <property type="component" value="Chromosome"/>
</dbReference>
<feature type="compositionally biased region" description="Low complexity" evidence="2">
    <location>
        <begin position="15"/>
        <end position="24"/>
    </location>
</feature>
<keyword evidence="1" id="KW-0175">Coiled coil</keyword>
<evidence type="ECO:0000313" key="3">
    <source>
        <dbReference type="EMBL" id="UWX05301.1"/>
    </source>
</evidence>
<organism evidence="3 4">
    <name type="scientific">Taurinivorans muris</name>
    <dbReference type="NCBI Taxonomy" id="2787751"/>
    <lineage>
        <taxon>Bacteria</taxon>
        <taxon>Pseudomonadati</taxon>
        <taxon>Thermodesulfobacteriota</taxon>
        <taxon>Desulfovibrionia</taxon>
        <taxon>Desulfovibrionales</taxon>
        <taxon>Desulfovibrionaceae</taxon>
        <taxon>Taurinivorans</taxon>
    </lineage>
</organism>
<feature type="region of interest" description="Disordered" evidence="2">
    <location>
        <begin position="1"/>
        <end position="24"/>
    </location>
</feature>
<protein>
    <submittedName>
        <fullName evidence="3">Uncharacterized protein</fullName>
    </submittedName>
</protein>
<gene>
    <name evidence="3" type="ORF">JBF11_07540</name>
</gene>
<proteinExistence type="predicted"/>
<accession>A0ABY5Y1B7</accession>
<keyword evidence="4" id="KW-1185">Reference proteome</keyword>
<evidence type="ECO:0000256" key="1">
    <source>
        <dbReference type="SAM" id="Coils"/>
    </source>
</evidence>
<evidence type="ECO:0000313" key="4">
    <source>
        <dbReference type="Proteomes" id="UP001058120"/>
    </source>
</evidence>
<reference evidence="3" key="1">
    <citation type="submission" date="2020-12" db="EMBL/GenBank/DDBJ databases">
        <title>Taurinivorans muris gen. nov., sp. nov., fundamental and realized metabolic niche of a ubiquitous sulfidogenic bacterium in the murine intestine.</title>
        <authorList>
            <person name="Ye H."/>
            <person name="Hanson B.T."/>
            <person name="Loy A."/>
        </authorList>
    </citation>
    <scope>NUCLEOTIDE SEQUENCE</scope>
    <source>
        <strain evidence="3">LT0009</strain>
    </source>
</reference>
<sequence>MAENAAEIVIRPQGQAEQQAEQTAEQAKKTAETLLTEVLLASPEDYVFKFNPETQVDEALVADFRRFAFEQKMSLENAQLMAKFYENHVRELAEKQNREQARLLQSMQKACEEDTEYGGMSFSDNMRYAKAAVLRFDDGSLAEILNETGFGSHPEVVRFMYRVGRALAEKDMPKAKDVQKERSAAELFYPSMRK</sequence>
<name>A0ABY5Y1B7_9BACT</name>